<dbReference type="RefSeq" id="WP_013790529.1">
    <property type="nucleotide sequence ID" value="NC_015556.1"/>
</dbReference>
<reference evidence="2 3" key="1">
    <citation type="submission" date="2011-04" db="EMBL/GenBank/DDBJ databases">
        <title>Complete sequence of Pseudomonas fulva 12-X.</title>
        <authorList>
            <consortium name="US DOE Joint Genome Institute"/>
            <person name="Lucas S."/>
            <person name="Han J."/>
            <person name="Lapidus A."/>
            <person name="Cheng J.-F."/>
            <person name="Goodwin L."/>
            <person name="Pitluck S."/>
            <person name="Peters L."/>
            <person name="Mikhailova N."/>
            <person name="Pagani I."/>
            <person name="Davenport K."/>
            <person name="Han C."/>
            <person name="Tapia R."/>
            <person name="Land M."/>
            <person name="Hauser L."/>
            <person name="Kyrpides N."/>
            <person name="Ivanova N."/>
            <person name="Pagani I."/>
            <person name="Lcollab F.I."/>
            <person name="Woyke T."/>
        </authorList>
    </citation>
    <scope>NUCLEOTIDE SEQUENCE [LARGE SCALE GENOMIC DNA]</scope>
    <source>
        <strain evidence="3">12-X</strain>
    </source>
</reference>
<accession>F6AFD7</accession>
<gene>
    <name evidence="2" type="ordered locus">Psefu_1422</name>
</gene>
<sequence length="102" mass="11414">MTCTIFHSTEMPEGRGASHTGTIPRKPMRWLVEYVIKTPDGRVLLESTKIIQKADLDELYAIMDQTIDNLGNEAGNLATFVSWRATAHGGTRKNRKKGGKRK</sequence>
<name>F6AFD7_PSEF1</name>
<protein>
    <submittedName>
        <fullName evidence="2">Uncharacterized protein</fullName>
    </submittedName>
</protein>
<dbReference type="OrthoDB" id="6994595at2"/>
<feature type="region of interest" description="Disordered" evidence="1">
    <location>
        <begin position="1"/>
        <end position="22"/>
    </location>
</feature>
<keyword evidence="3" id="KW-1185">Reference proteome</keyword>
<proteinExistence type="predicted"/>
<dbReference type="EMBL" id="CP002727">
    <property type="protein sequence ID" value="AEF21398.1"/>
    <property type="molecule type" value="Genomic_DNA"/>
</dbReference>
<dbReference type="STRING" id="743720.Psefu_1422"/>
<dbReference type="Proteomes" id="UP000000686">
    <property type="component" value="Chromosome"/>
</dbReference>
<organism evidence="2 3">
    <name type="scientific">Pseudomonas fulva (strain 12-X)</name>
    <dbReference type="NCBI Taxonomy" id="743720"/>
    <lineage>
        <taxon>Bacteria</taxon>
        <taxon>Pseudomonadati</taxon>
        <taxon>Pseudomonadota</taxon>
        <taxon>Gammaproteobacteria</taxon>
        <taxon>Pseudomonadales</taxon>
        <taxon>Pseudomonadaceae</taxon>
        <taxon>Pseudomonas</taxon>
    </lineage>
</organism>
<evidence type="ECO:0000313" key="3">
    <source>
        <dbReference type="Proteomes" id="UP000000686"/>
    </source>
</evidence>
<dbReference type="AlphaFoldDB" id="F6AFD7"/>
<evidence type="ECO:0000256" key="1">
    <source>
        <dbReference type="SAM" id="MobiDB-lite"/>
    </source>
</evidence>
<evidence type="ECO:0000313" key="2">
    <source>
        <dbReference type="EMBL" id="AEF21398.1"/>
    </source>
</evidence>
<dbReference type="KEGG" id="pfv:Psefu_1422"/>
<dbReference type="HOGENOM" id="CLU_2274989_0_0_6"/>